<evidence type="ECO:0000313" key="1">
    <source>
        <dbReference type="EMBL" id="KAH7024426.1"/>
    </source>
</evidence>
<organism evidence="1 2">
    <name type="scientific">Microdochium trichocladiopsis</name>
    <dbReference type="NCBI Taxonomy" id="1682393"/>
    <lineage>
        <taxon>Eukaryota</taxon>
        <taxon>Fungi</taxon>
        <taxon>Dikarya</taxon>
        <taxon>Ascomycota</taxon>
        <taxon>Pezizomycotina</taxon>
        <taxon>Sordariomycetes</taxon>
        <taxon>Xylariomycetidae</taxon>
        <taxon>Xylariales</taxon>
        <taxon>Microdochiaceae</taxon>
        <taxon>Microdochium</taxon>
    </lineage>
</organism>
<reference evidence="1" key="1">
    <citation type="journal article" date="2021" name="Nat. Commun.">
        <title>Genetic determinants of endophytism in the Arabidopsis root mycobiome.</title>
        <authorList>
            <person name="Mesny F."/>
            <person name="Miyauchi S."/>
            <person name="Thiergart T."/>
            <person name="Pickel B."/>
            <person name="Atanasova L."/>
            <person name="Karlsson M."/>
            <person name="Huettel B."/>
            <person name="Barry K.W."/>
            <person name="Haridas S."/>
            <person name="Chen C."/>
            <person name="Bauer D."/>
            <person name="Andreopoulos W."/>
            <person name="Pangilinan J."/>
            <person name="LaButti K."/>
            <person name="Riley R."/>
            <person name="Lipzen A."/>
            <person name="Clum A."/>
            <person name="Drula E."/>
            <person name="Henrissat B."/>
            <person name="Kohler A."/>
            <person name="Grigoriev I.V."/>
            <person name="Martin F.M."/>
            <person name="Hacquard S."/>
        </authorList>
    </citation>
    <scope>NUCLEOTIDE SEQUENCE</scope>
    <source>
        <strain evidence="1">MPI-CAGE-CH-0230</strain>
    </source>
</reference>
<evidence type="ECO:0000313" key="2">
    <source>
        <dbReference type="Proteomes" id="UP000756346"/>
    </source>
</evidence>
<gene>
    <name evidence="1" type="ORF">B0I36DRAFT_162184</name>
</gene>
<dbReference type="RefSeq" id="XP_046007974.1">
    <property type="nucleotide sequence ID" value="XM_046148676.1"/>
</dbReference>
<sequence length="379" mass="42850">MRIYSEALRSRRERLKALGLRHLPRARITEFALDQDILLDEYAAPVIQHLRVLGVPVPPSLYVGENGGQRASIYHSHEWTMCLAMDLYRVGFRDISGLNADGLTPLQTEVRMVSKGESWADTFCRWLIQRGADPFLPYLPAPDDDGDWFSPRNVSPKGESAPAIVTLAHVIAGSLGRRISPEFPQRYHDQDFWIQPWAVPILLSDLQDGNDCHCGPEGGFVSYSYFLIQAFPDNRRMILDLTLVSRMQKLFTWHGMLLDVARYQMVFRFITFAILSLEHTCFLAGSTSDDEESDMSSCADEEEEEARFSLFLSIMSDMDSLIARTFHSADRGNSPGLNFKLSQGRSRFGSSKDSSHPNFARFEKRFDEPTLAGVVGLLV</sequence>
<dbReference type="Proteomes" id="UP000756346">
    <property type="component" value="Unassembled WGS sequence"/>
</dbReference>
<dbReference type="EMBL" id="JAGTJQ010000009">
    <property type="protein sequence ID" value="KAH7024426.1"/>
    <property type="molecule type" value="Genomic_DNA"/>
</dbReference>
<accession>A0A9P8Y059</accession>
<name>A0A9P8Y059_9PEZI</name>
<protein>
    <submittedName>
        <fullName evidence="1">Uncharacterized protein</fullName>
    </submittedName>
</protein>
<dbReference type="AlphaFoldDB" id="A0A9P8Y059"/>
<proteinExistence type="predicted"/>
<dbReference type="OrthoDB" id="1577640at2759"/>
<keyword evidence="2" id="KW-1185">Reference proteome</keyword>
<dbReference type="GeneID" id="70178222"/>
<comment type="caution">
    <text evidence="1">The sequence shown here is derived from an EMBL/GenBank/DDBJ whole genome shotgun (WGS) entry which is preliminary data.</text>
</comment>